<evidence type="ECO:0000256" key="3">
    <source>
        <dbReference type="ARBA" id="ARBA00012663"/>
    </source>
</evidence>
<evidence type="ECO:0000256" key="2">
    <source>
        <dbReference type="ARBA" id="ARBA00005336"/>
    </source>
</evidence>
<dbReference type="InterPro" id="IPR001764">
    <property type="entry name" value="Glyco_hydro_3_N"/>
</dbReference>
<evidence type="ECO:0000313" key="9">
    <source>
        <dbReference type="EMBL" id="GAA4252728.1"/>
    </source>
</evidence>
<protein>
    <recommendedName>
        <fullName evidence="3">beta-N-acetylhexosaminidase</fullName>
        <ecNumber evidence="3">3.2.1.52</ecNumber>
    </recommendedName>
</protein>
<gene>
    <name evidence="9" type="ORF">GCM10022255_050740</name>
</gene>
<dbReference type="EMBL" id="BAABAT010000014">
    <property type="protein sequence ID" value="GAA4252728.1"/>
    <property type="molecule type" value="Genomic_DNA"/>
</dbReference>
<dbReference type="Proteomes" id="UP001500620">
    <property type="component" value="Unassembled WGS sequence"/>
</dbReference>
<keyword evidence="7" id="KW-1133">Transmembrane helix</keyword>
<dbReference type="Gene3D" id="3.20.20.300">
    <property type="entry name" value="Glycoside hydrolase, family 3, N-terminal domain"/>
    <property type="match status" value="1"/>
</dbReference>
<dbReference type="PANTHER" id="PTHR30480">
    <property type="entry name" value="BETA-HEXOSAMINIDASE-RELATED"/>
    <property type="match status" value="1"/>
</dbReference>
<comment type="caution">
    <text evidence="9">The sequence shown here is derived from an EMBL/GenBank/DDBJ whole genome shotgun (WGS) entry which is preliminary data.</text>
</comment>
<dbReference type="RefSeq" id="WP_345129774.1">
    <property type="nucleotide sequence ID" value="NZ_BAABAT010000014.1"/>
</dbReference>
<evidence type="ECO:0000313" key="10">
    <source>
        <dbReference type="Proteomes" id="UP001500620"/>
    </source>
</evidence>
<evidence type="ECO:0000256" key="4">
    <source>
        <dbReference type="ARBA" id="ARBA00022801"/>
    </source>
</evidence>
<keyword evidence="5" id="KW-0326">Glycosidase</keyword>
<reference evidence="10" key="1">
    <citation type="journal article" date="2019" name="Int. J. Syst. Evol. Microbiol.">
        <title>The Global Catalogue of Microorganisms (GCM) 10K type strain sequencing project: providing services to taxonomists for standard genome sequencing and annotation.</title>
        <authorList>
            <consortium name="The Broad Institute Genomics Platform"/>
            <consortium name="The Broad Institute Genome Sequencing Center for Infectious Disease"/>
            <person name="Wu L."/>
            <person name="Ma J."/>
        </authorList>
    </citation>
    <scope>NUCLEOTIDE SEQUENCE [LARGE SCALE GENOMIC DNA]</scope>
    <source>
        <strain evidence="10">JCM 17441</strain>
    </source>
</reference>
<evidence type="ECO:0000256" key="5">
    <source>
        <dbReference type="ARBA" id="ARBA00023295"/>
    </source>
</evidence>
<dbReference type="SUPFAM" id="SSF51445">
    <property type="entry name" value="(Trans)glycosidases"/>
    <property type="match status" value="1"/>
</dbReference>
<dbReference type="InterPro" id="IPR017853">
    <property type="entry name" value="GH"/>
</dbReference>
<keyword evidence="4 9" id="KW-0378">Hydrolase</keyword>
<dbReference type="GO" id="GO:0016787">
    <property type="term" value="F:hydrolase activity"/>
    <property type="evidence" value="ECO:0007669"/>
    <property type="project" value="UniProtKB-KW"/>
</dbReference>
<dbReference type="PANTHER" id="PTHR30480:SF13">
    <property type="entry name" value="BETA-HEXOSAMINIDASE"/>
    <property type="match status" value="1"/>
</dbReference>
<organism evidence="9 10">
    <name type="scientific">Dactylosporangium darangshiense</name>
    <dbReference type="NCBI Taxonomy" id="579108"/>
    <lineage>
        <taxon>Bacteria</taxon>
        <taxon>Bacillati</taxon>
        <taxon>Actinomycetota</taxon>
        <taxon>Actinomycetes</taxon>
        <taxon>Micromonosporales</taxon>
        <taxon>Micromonosporaceae</taxon>
        <taxon>Dactylosporangium</taxon>
    </lineage>
</organism>
<dbReference type="EC" id="3.2.1.52" evidence="3"/>
<keyword evidence="7" id="KW-0472">Membrane</keyword>
<proteinExistence type="inferred from homology"/>
<name>A0ABP8DCK3_9ACTN</name>
<feature type="region of interest" description="Disordered" evidence="6">
    <location>
        <begin position="46"/>
        <end position="69"/>
    </location>
</feature>
<comment type="similarity">
    <text evidence="2">Belongs to the glycosyl hydrolase 3 family.</text>
</comment>
<feature type="domain" description="Glycoside hydrolase family 3 N-terminal" evidence="8">
    <location>
        <begin position="87"/>
        <end position="409"/>
    </location>
</feature>
<evidence type="ECO:0000256" key="7">
    <source>
        <dbReference type="SAM" id="Phobius"/>
    </source>
</evidence>
<evidence type="ECO:0000259" key="8">
    <source>
        <dbReference type="Pfam" id="PF00933"/>
    </source>
</evidence>
<evidence type="ECO:0000256" key="6">
    <source>
        <dbReference type="SAM" id="MobiDB-lite"/>
    </source>
</evidence>
<comment type="catalytic activity">
    <reaction evidence="1">
        <text>Hydrolysis of terminal non-reducing N-acetyl-D-hexosamine residues in N-acetyl-beta-D-hexosaminides.</text>
        <dbReference type="EC" id="3.2.1.52"/>
    </reaction>
</comment>
<keyword evidence="7" id="KW-0812">Transmembrane</keyword>
<dbReference type="Pfam" id="PF00933">
    <property type="entry name" value="Glyco_hydro_3"/>
    <property type="match status" value="1"/>
</dbReference>
<dbReference type="PROSITE" id="PS00775">
    <property type="entry name" value="GLYCOSYL_HYDROL_F3"/>
    <property type="match status" value="1"/>
</dbReference>
<feature type="transmembrane region" description="Helical" evidence="7">
    <location>
        <begin position="20"/>
        <end position="41"/>
    </location>
</feature>
<evidence type="ECO:0000256" key="1">
    <source>
        <dbReference type="ARBA" id="ARBA00001231"/>
    </source>
</evidence>
<dbReference type="InterPro" id="IPR036962">
    <property type="entry name" value="Glyco_hydro_3_N_sf"/>
</dbReference>
<accession>A0ABP8DCK3</accession>
<keyword evidence="10" id="KW-1185">Reference proteome</keyword>
<dbReference type="InterPro" id="IPR019800">
    <property type="entry name" value="Glyco_hydro_3_AS"/>
</dbReference>
<sequence length="420" mass="42132">MPRGSRRPGGRGRIGPFPVWVVVTVALALVAAGVVVAFAGVKKDEGATASDGQTPPGNAGVGSAGASGPAASGPADCATSLVAKMSLEQQAGQLLMIGTPIGSALNATQTIQRYKLGGIFLAGRSSASAASMRQAIGQLQDASRQASGLALQIGIDQEGGQVQTLKGTDFPAIPTAVSQGKLDDATLKARTAEWAGRLKDIGVTIDLAPVADVVPADVGKANPPIGGFERQYGSTPDPVAADVATLVTAIQGVGVLTTLKHFPGLGRVRVNTDTSTGARDDITTANDPSLKPFASGIAAGSAAVMISSATYPKLDPNNVAAFSSAIVTDLLRGKLGFGGLVLSDDLGAAEAVGSVPVGQRAVRFVKAGGDVVLSVRLQDAGPMSDALVAAAKGDPAFAARVTQSTTRVVQSKIRAGLTHC</sequence>
<dbReference type="InterPro" id="IPR050226">
    <property type="entry name" value="NagZ_Beta-hexosaminidase"/>
</dbReference>